<keyword evidence="3" id="KW-1185">Reference proteome</keyword>
<dbReference type="Proteomes" id="UP001501147">
    <property type="component" value="Unassembled WGS sequence"/>
</dbReference>
<feature type="transmembrane region" description="Helical" evidence="1">
    <location>
        <begin position="43"/>
        <end position="61"/>
    </location>
</feature>
<comment type="caution">
    <text evidence="2">The sequence shown here is derived from an EMBL/GenBank/DDBJ whole genome shotgun (WGS) entry which is preliminary data.</text>
</comment>
<proteinExistence type="predicted"/>
<name>A0ABP9A6C8_9ACTN</name>
<reference evidence="3" key="1">
    <citation type="journal article" date="2019" name="Int. J. Syst. Evol. Microbiol.">
        <title>The Global Catalogue of Microorganisms (GCM) 10K type strain sequencing project: providing services to taxonomists for standard genome sequencing and annotation.</title>
        <authorList>
            <consortium name="The Broad Institute Genomics Platform"/>
            <consortium name="The Broad Institute Genome Sequencing Center for Infectious Disease"/>
            <person name="Wu L."/>
            <person name="Ma J."/>
        </authorList>
    </citation>
    <scope>NUCLEOTIDE SEQUENCE [LARGE SCALE GENOMIC DNA]</scope>
    <source>
        <strain evidence="3">JCM 18324</strain>
    </source>
</reference>
<feature type="transmembrane region" description="Helical" evidence="1">
    <location>
        <begin position="96"/>
        <end position="122"/>
    </location>
</feature>
<sequence>MSGQHLPGVFPGGRPSPGRIVAYAGLLLLGAVVGLAGSLLQAAWFPGGLALSLLGTAALFAGAREATGTQLGVVWPTVGWLLSIVLLSTGRPEGDALFASGIGPIAFMLGGMAAAVICATLWRSGRRDGGTGR</sequence>
<feature type="transmembrane region" description="Helical" evidence="1">
    <location>
        <begin position="73"/>
        <end position="90"/>
    </location>
</feature>
<keyword evidence="1" id="KW-0812">Transmembrane</keyword>
<dbReference type="EMBL" id="BAABJV010000004">
    <property type="protein sequence ID" value="GAA4774033.1"/>
    <property type="molecule type" value="Genomic_DNA"/>
</dbReference>
<gene>
    <name evidence="2" type="ORF">GCM10023329_22630</name>
</gene>
<keyword evidence="1" id="KW-0472">Membrane</keyword>
<dbReference type="RefSeq" id="WP_345612748.1">
    <property type="nucleotide sequence ID" value="NZ_BAABJV010000004.1"/>
</dbReference>
<evidence type="ECO:0000313" key="3">
    <source>
        <dbReference type="Proteomes" id="UP001501147"/>
    </source>
</evidence>
<evidence type="ECO:0000313" key="2">
    <source>
        <dbReference type="EMBL" id="GAA4774033.1"/>
    </source>
</evidence>
<dbReference type="Pfam" id="PF19608">
    <property type="entry name" value="DUF6113"/>
    <property type="match status" value="1"/>
</dbReference>
<feature type="transmembrane region" description="Helical" evidence="1">
    <location>
        <begin position="20"/>
        <end position="37"/>
    </location>
</feature>
<dbReference type="InterPro" id="IPR046095">
    <property type="entry name" value="DUF6113"/>
</dbReference>
<accession>A0ABP9A6C8</accession>
<keyword evidence="1" id="KW-1133">Transmembrane helix</keyword>
<protein>
    <submittedName>
        <fullName evidence="2">DUF6113 family protein</fullName>
    </submittedName>
</protein>
<organism evidence="2 3">
    <name type="scientific">Streptomyces sanyensis</name>
    <dbReference type="NCBI Taxonomy" id="568869"/>
    <lineage>
        <taxon>Bacteria</taxon>
        <taxon>Bacillati</taxon>
        <taxon>Actinomycetota</taxon>
        <taxon>Actinomycetes</taxon>
        <taxon>Kitasatosporales</taxon>
        <taxon>Streptomycetaceae</taxon>
        <taxon>Streptomyces</taxon>
    </lineage>
</organism>
<evidence type="ECO:0000256" key="1">
    <source>
        <dbReference type="SAM" id="Phobius"/>
    </source>
</evidence>